<keyword evidence="3" id="KW-1185">Reference proteome</keyword>
<feature type="region of interest" description="Disordered" evidence="1">
    <location>
        <begin position="61"/>
        <end position="189"/>
    </location>
</feature>
<gene>
    <name evidence="2" type="ORF">IE81DRAFT_326175</name>
</gene>
<dbReference type="Proteomes" id="UP000245783">
    <property type="component" value="Unassembled WGS sequence"/>
</dbReference>
<sequence>MSSSDDECTCGARKEERPLYVVSMYAGNKVAQKDMDRFNWTIYKNKVSKGKAVKIATAAKQILASPSSDEEDSKDNSMPTKKPNESKHGDAKPVHIKHECGSQASPAVSAGAVGNSKIGSDMSLPSLANSDEDFTMGEIKKTVKRKRGGSTDVFRSKDDNAEATRSSVNTKRSHSSKLLVPKHSDEESQ</sequence>
<dbReference type="InParanoid" id="A0A316VWH4"/>
<accession>A0A316VWH4</accession>
<protein>
    <submittedName>
        <fullName evidence="2">Uncharacterized protein</fullName>
    </submittedName>
</protein>
<reference evidence="2 3" key="1">
    <citation type="journal article" date="2018" name="Mol. Biol. Evol.">
        <title>Broad Genomic Sampling Reveals a Smut Pathogenic Ancestry of the Fungal Clade Ustilaginomycotina.</title>
        <authorList>
            <person name="Kijpornyongpan T."/>
            <person name="Mondo S.J."/>
            <person name="Barry K."/>
            <person name="Sandor L."/>
            <person name="Lee J."/>
            <person name="Lipzen A."/>
            <person name="Pangilinan J."/>
            <person name="LaButti K."/>
            <person name="Hainaut M."/>
            <person name="Henrissat B."/>
            <person name="Grigoriev I.V."/>
            <person name="Spatafora J.W."/>
            <person name="Aime M.C."/>
        </authorList>
    </citation>
    <scope>NUCLEOTIDE SEQUENCE [LARGE SCALE GENOMIC DNA]</scope>
    <source>
        <strain evidence="2 3">MCA 4658</strain>
    </source>
</reference>
<proteinExistence type="predicted"/>
<dbReference type="AlphaFoldDB" id="A0A316VWH4"/>
<feature type="compositionally biased region" description="Basic and acidic residues" evidence="1">
    <location>
        <begin position="82"/>
        <end position="100"/>
    </location>
</feature>
<dbReference type="RefSeq" id="XP_025366965.1">
    <property type="nucleotide sequence ID" value="XM_025514746.1"/>
</dbReference>
<organism evidence="2 3">
    <name type="scientific">Ceraceosorus guamensis</name>
    <dbReference type="NCBI Taxonomy" id="1522189"/>
    <lineage>
        <taxon>Eukaryota</taxon>
        <taxon>Fungi</taxon>
        <taxon>Dikarya</taxon>
        <taxon>Basidiomycota</taxon>
        <taxon>Ustilaginomycotina</taxon>
        <taxon>Exobasidiomycetes</taxon>
        <taxon>Ceraceosorales</taxon>
        <taxon>Ceraceosoraceae</taxon>
        <taxon>Ceraceosorus</taxon>
    </lineage>
</organism>
<evidence type="ECO:0000313" key="2">
    <source>
        <dbReference type="EMBL" id="PWN39805.1"/>
    </source>
</evidence>
<evidence type="ECO:0000256" key="1">
    <source>
        <dbReference type="SAM" id="MobiDB-lite"/>
    </source>
</evidence>
<dbReference type="EMBL" id="KZ819444">
    <property type="protein sequence ID" value="PWN39805.1"/>
    <property type="molecule type" value="Genomic_DNA"/>
</dbReference>
<evidence type="ECO:0000313" key="3">
    <source>
        <dbReference type="Proteomes" id="UP000245783"/>
    </source>
</evidence>
<name>A0A316VWH4_9BASI</name>
<dbReference type="GeneID" id="37036616"/>